<evidence type="ECO:0000313" key="3">
    <source>
        <dbReference type="Proteomes" id="UP001596414"/>
    </source>
</evidence>
<feature type="transmembrane region" description="Helical" evidence="1">
    <location>
        <begin position="143"/>
        <end position="164"/>
    </location>
</feature>
<dbReference type="InterPro" id="IPR007163">
    <property type="entry name" value="VCA0040-like"/>
</dbReference>
<dbReference type="Pfam" id="PF04018">
    <property type="entry name" value="VCA0040-like"/>
    <property type="match status" value="1"/>
</dbReference>
<dbReference type="PANTHER" id="PTHR37308">
    <property type="entry name" value="INTEGRAL MEMBRANE PROTEIN"/>
    <property type="match status" value="1"/>
</dbReference>
<evidence type="ECO:0000256" key="1">
    <source>
        <dbReference type="SAM" id="Phobius"/>
    </source>
</evidence>
<gene>
    <name evidence="2" type="ORF">ACFQJ7_02965</name>
</gene>
<feature type="transmembrane region" description="Helical" evidence="1">
    <location>
        <begin position="236"/>
        <end position="258"/>
    </location>
</feature>
<proteinExistence type="predicted"/>
<evidence type="ECO:0000313" key="2">
    <source>
        <dbReference type="EMBL" id="MFC7125002.1"/>
    </source>
</evidence>
<comment type="caution">
    <text evidence="2">The sequence shown here is derived from an EMBL/GenBank/DDBJ whole genome shotgun (WGS) entry which is preliminary data.</text>
</comment>
<keyword evidence="1" id="KW-0812">Transmembrane</keyword>
<dbReference type="PANTHER" id="PTHR37308:SF1">
    <property type="entry name" value="POLYPRENYL-PHOSPHATE TRANSPORTER"/>
    <property type="match status" value="1"/>
</dbReference>
<dbReference type="EMBL" id="JBHSZQ010000002">
    <property type="protein sequence ID" value="MFC7125002.1"/>
    <property type="molecule type" value="Genomic_DNA"/>
</dbReference>
<name>A0ABD5X217_9EURY</name>
<feature type="transmembrane region" description="Helical" evidence="1">
    <location>
        <begin position="115"/>
        <end position="137"/>
    </location>
</feature>
<protein>
    <submittedName>
        <fullName evidence="2">DUF368 domain-containing protein</fullName>
    </submittedName>
</protein>
<dbReference type="AlphaFoldDB" id="A0ABD5X217"/>
<accession>A0ABD5X217</accession>
<organism evidence="2 3">
    <name type="scientific">Halovenus rubra</name>
    <dbReference type="NCBI Taxonomy" id="869890"/>
    <lineage>
        <taxon>Archaea</taxon>
        <taxon>Methanobacteriati</taxon>
        <taxon>Methanobacteriota</taxon>
        <taxon>Stenosarchaea group</taxon>
        <taxon>Halobacteria</taxon>
        <taxon>Halobacteriales</taxon>
        <taxon>Haloarculaceae</taxon>
        <taxon>Halovenus</taxon>
    </lineage>
</organism>
<keyword evidence="1" id="KW-1133">Transmembrane helix</keyword>
<dbReference type="Proteomes" id="UP001596414">
    <property type="component" value="Unassembled WGS sequence"/>
</dbReference>
<feature type="transmembrane region" description="Helical" evidence="1">
    <location>
        <begin position="176"/>
        <end position="204"/>
    </location>
</feature>
<reference evidence="2 3" key="1">
    <citation type="journal article" date="2014" name="Int. J. Syst. Evol. Microbiol.">
        <title>Complete genome sequence of Corynebacterium casei LMG S-19264T (=DSM 44701T), isolated from a smear-ripened cheese.</title>
        <authorList>
            <consortium name="US DOE Joint Genome Institute (JGI-PGF)"/>
            <person name="Walter F."/>
            <person name="Albersmeier A."/>
            <person name="Kalinowski J."/>
            <person name="Ruckert C."/>
        </authorList>
    </citation>
    <scope>NUCLEOTIDE SEQUENCE [LARGE SCALE GENOMIC DNA]</scope>
    <source>
        <strain evidence="2 3">CGMCC 4.7215</strain>
    </source>
</reference>
<feature type="transmembrane region" description="Helical" evidence="1">
    <location>
        <begin position="295"/>
        <end position="317"/>
    </location>
</feature>
<keyword evidence="1" id="KW-0472">Membrane</keyword>
<feature type="transmembrane region" description="Helical" evidence="1">
    <location>
        <begin position="265"/>
        <end position="283"/>
    </location>
</feature>
<sequence>MASTDGETADIVESRPALASLAIIYCKGLAMGAADAVPGVSGGTIALITGIYERLIGAVTALDPFILAEIPTLHRTENRREFYNSLVGMDIPFLLALGSGMLTAVIILSRLVQTALSAIPGPTFAFFFGLIGASALVLAERRWLTQIGPMIAGVVGFALAFLVAGETATEAFPHTLPIIFGAGLIAISGMILPGISGSFILLLLGQYDHMTETLNDFIDEVIGIVSGGVSDTLIDATAVVVVFMIGAFLGLFTIAFIVRAALARYRMATFAFLVSLMLGALRYPAIRMRDATDEFTMAAIGSLAVGLVAGTGIILLLDRYTDDLDYDGDAVK</sequence>
<dbReference type="RefSeq" id="WP_267638228.1">
    <property type="nucleotide sequence ID" value="NZ_JAODIY010000013.1"/>
</dbReference>
<feature type="transmembrane region" description="Helical" evidence="1">
    <location>
        <begin position="91"/>
        <end position="108"/>
    </location>
</feature>